<dbReference type="AlphaFoldDB" id="A0A6I4IV03"/>
<dbReference type="SUPFAM" id="SSF46689">
    <property type="entry name" value="Homeodomain-like"/>
    <property type="match status" value="1"/>
</dbReference>
<dbReference type="InterPro" id="IPR009057">
    <property type="entry name" value="Homeodomain-like_sf"/>
</dbReference>
<gene>
    <name evidence="4" type="ORF">GOQ30_16015</name>
</gene>
<name>A0A6I4IV03_9FLAO</name>
<dbReference type="SUPFAM" id="SSF48498">
    <property type="entry name" value="Tetracyclin repressor-like, C-terminal domain"/>
    <property type="match status" value="1"/>
</dbReference>
<organism evidence="4 5">
    <name type="scientific">Flavobacterium profundi</name>
    <dbReference type="NCBI Taxonomy" id="1774945"/>
    <lineage>
        <taxon>Bacteria</taxon>
        <taxon>Pseudomonadati</taxon>
        <taxon>Bacteroidota</taxon>
        <taxon>Flavobacteriia</taxon>
        <taxon>Flavobacteriales</taxon>
        <taxon>Flavobacteriaceae</taxon>
        <taxon>Flavobacterium</taxon>
    </lineage>
</organism>
<dbReference type="EMBL" id="WQLW01000014">
    <property type="protein sequence ID" value="MVO10681.1"/>
    <property type="molecule type" value="Genomic_DNA"/>
</dbReference>
<dbReference type="Pfam" id="PF17938">
    <property type="entry name" value="TetR_C_29"/>
    <property type="match status" value="1"/>
</dbReference>
<dbReference type="Gene3D" id="1.10.10.60">
    <property type="entry name" value="Homeodomain-like"/>
    <property type="match status" value="1"/>
</dbReference>
<keyword evidence="1 2" id="KW-0238">DNA-binding</keyword>
<evidence type="ECO:0000313" key="4">
    <source>
        <dbReference type="EMBL" id="MVO10681.1"/>
    </source>
</evidence>
<reference evidence="5" key="1">
    <citation type="submission" date="2019-05" db="EMBL/GenBank/DDBJ databases">
        <title>Flavobacterium profundi sp. nov., isolated from a deep-sea seamount.</title>
        <authorList>
            <person name="Zhang D.-C."/>
        </authorList>
    </citation>
    <scope>NUCLEOTIDE SEQUENCE [LARGE SCALE GENOMIC DNA]</scope>
    <source>
        <strain evidence="5">TP390</strain>
    </source>
</reference>
<proteinExistence type="predicted"/>
<dbReference type="Pfam" id="PF00440">
    <property type="entry name" value="TetR_N"/>
    <property type="match status" value="1"/>
</dbReference>
<sequence>MTEYNPKQIEIISITEKLFAEKGFDGTSIREIAKAADINVAMVSYYFGSKEKLLDAIILYRLSSFRLMLENLQAENITAKEKVSKFVAIYIKRIYENRDIYQILHYEIVNQNRTSNFPAFSEIKKNNLKLLEEIIQEGQKEGVFKQNCKSVLIPPIAIGAFFQIYNNKKFYQELIGLQDEISFENYILNEFTNDISNVILGMLIQ</sequence>
<evidence type="ECO:0000256" key="1">
    <source>
        <dbReference type="ARBA" id="ARBA00023125"/>
    </source>
</evidence>
<feature type="domain" description="HTH tetR-type" evidence="3">
    <location>
        <begin position="5"/>
        <end position="65"/>
    </location>
</feature>
<protein>
    <submittedName>
        <fullName evidence="4">TetR family transcriptional regulator</fullName>
    </submittedName>
</protein>
<dbReference type="RefSeq" id="WP_140999105.1">
    <property type="nucleotide sequence ID" value="NZ_VDCZ01000014.1"/>
</dbReference>
<dbReference type="InterPro" id="IPR036271">
    <property type="entry name" value="Tet_transcr_reg_TetR-rel_C_sf"/>
</dbReference>
<dbReference type="PANTHER" id="PTHR30328:SF54">
    <property type="entry name" value="HTH-TYPE TRANSCRIPTIONAL REPRESSOR SCO4008"/>
    <property type="match status" value="1"/>
</dbReference>
<dbReference type="PRINTS" id="PR00455">
    <property type="entry name" value="HTHTETR"/>
</dbReference>
<dbReference type="OrthoDB" id="9789566at2"/>
<feature type="DNA-binding region" description="H-T-H motif" evidence="2">
    <location>
        <begin position="28"/>
        <end position="47"/>
    </location>
</feature>
<dbReference type="PROSITE" id="PS01081">
    <property type="entry name" value="HTH_TETR_1"/>
    <property type="match status" value="1"/>
</dbReference>
<dbReference type="Gene3D" id="1.10.357.10">
    <property type="entry name" value="Tetracycline Repressor, domain 2"/>
    <property type="match status" value="1"/>
</dbReference>
<dbReference type="InterPro" id="IPR050109">
    <property type="entry name" value="HTH-type_TetR-like_transc_reg"/>
</dbReference>
<keyword evidence="5" id="KW-1185">Reference proteome</keyword>
<dbReference type="InterPro" id="IPR001647">
    <property type="entry name" value="HTH_TetR"/>
</dbReference>
<evidence type="ECO:0000259" key="3">
    <source>
        <dbReference type="PROSITE" id="PS50977"/>
    </source>
</evidence>
<evidence type="ECO:0000313" key="5">
    <source>
        <dbReference type="Proteomes" id="UP000431264"/>
    </source>
</evidence>
<dbReference type="Proteomes" id="UP000431264">
    <property type="component" value="Unassembled WGS sequence"/>
</dbReference>
<dbReference type="PANTHER" id="PTHR30328">
    <property type="entry name" value="TRANSCRIPTIONAL REPRESSOR"/>
    <property type="match status" value="1"/>
</dbReference>
<dbReference type="PROSITE" id="PS50977">
    <property type="entry name" value="HTH_TETR_2"/>
    <property type="match status" value="1"/>
</dbReference>
<dbReference type="InterPro" id="IPR041474">
    <property type="entry name" value="NicS_C"/>
</dbReference>
<accession>A0A6I4IV03</accession>
<dbReference type="InterPro" id="IPR023772">
    <property type="entry name" value="DNA-bd_HTH_TetR-type_CS"/>
</dbReference>
<comment type="caution">
    <text evidence="4">The sequence shown here is derived from an EMBL/GenBank/DDBJ whole genome shotgun (WGS) entry which is preliminary data.</text>
</comment>
<evidence type="ECO:0000256" key="2">
    <source>
        <dbReference type="PROSITE-ProRule" id="PRU00335"/>
    </source>
</evidence>
<dbReference type="GO" id="GO:0003677">
    <property type="term" value="F:DNA binding"/>
    <property type="evidence" value="ECO:0007669"/>
    <property type="project" value="UniProtKB-UniRule"/>
</dbReference>